<evidence type="ECO:0000313" key="2">
    <source>
        <dbReference type="EMBL" id="CAE7598636.1"/>
    </source>
</evidence>
<accession>A0A812V4X9</accession>
<dbReference type="Proteomes" id="UP000649617">
    <property type="component" value="Unassembled WGS sequence"/>
</dbReference>
<evidence type="ECO:0000256" key="1">
    <source>
        <dbReference type="SAM" id="MobiDB-lite"/>
    </source>
</evidence>
<sequence>MSTDTASPAPFTDDLENKFWQQYMPSGKLGLTPQEAGTDSVKVDEQGKSTQGAAHDDDQRGGKWAKSEADARKGKGRATGQQQSWNGRNQRGSSRNTARDDGQDTRWRGGDWRRSQADEGDVRRQLQVLQRLVLRHEGAINCLRKEFSWVLFLKTSVPSSIVPALAQARIGWSETKSKNPSMVAHRTDTKLQEDMANLKWFSVAEQSWSYMVWDAENKLLIPDGSRRGLGVDKAVVHVQNILKHAAEPDTIARFHPTRPLVPELKGDAITMLLQTGLQTQASLALHDDLRALSGSAVGLLVGLQMKPDRGQRSALAQAMAKDLPP</sequence>
<protein>
    <submittedName>
        <fullName evidence="2">Uncharacterized protein</fullName>
    </submittedName>
</protein>
<reference evidence="2" key="1">
    <citation type="submission" date="2021-02" db="EMBL/GenBank/DDBJ databases">
        <authorList>
            <person name="Dougan E. K."/>
            <person name="Rhodes N."/>
            <person name="Thang M."/>
            <person name="Chan C."/>
        </authorList>
    </citation>
    <scope>NUCLEOTIDE SEQUENCE</scope>
</reference>
<dbReference type="EMBL" id="CAJNIZ010040091">
    <property type="protein sequence ID" value="CAE7598636.1"/>
    <property type="molecule type" value="Genomic_DNA"/>
</dbReference>
<dbReference type="AlphaFoldDB" id="A0A812V4X9"/>
<name>A0A812V4X9_SYMPI</name>
<feature type="region of interest" description="Disordered" evidence="1">
    <location>
        <begin position="26"/>
        <end position="120"/>
    </location>
</feature>
<proteinExistence type="predicted"/>
<comment type="caution">
    <text evidence="2">The sequence shown here is derived from an EMBL/GenBank/DDBJ whole genome shotgun (WGS) entry which is preliminary data.</text>
</comment>
<keyword evidence="3" id="KW-1185">Reference proteome</keyword>
<organism evidence="2 3">
    <name type="scientific">Symbiodinium pilosum</name>
    <name type="common">Dinoflagellate</name>
    <dbReference type="NCBI Taxonomy" id="2952"/>
    <lineage>
        <taxon>Eukaryota</taxon>
        <taxon>Sar</taxon>
        <taxon>Alveolata</taxon>
        <taxon>Dinophyceae</taxon>
        <taxon>Suessiales</taxon>
        <taxon>Symbiodiniaceae</taxon>
        <taxon>Symbiodinium</taxon>
    </lineage>
</organism>
<feature type="compositionally biased region" description="Polar residues" evidence="1">
    <location>
        <begin position="79"/>
        <end position="96"/>
    </location>
</feature>
<evidence type="ECO:0000313" key="3">
    <source>
        <dbReference type="Proteomes" id="UP000649617"/>
    </source>
</evidence>
<feature type="compositionally biased region" description="Basic and acidic residues" evidence="1">
    <location>
        <begin position="54"/>
        <end position="73"/>
    </location>
</feature>
<feature type="compositionally biased region" description="Basic and acidic residues" evidence="1">
    <location>
        <begin position="97"/>
        <end position="120"/>
    </location>
</feature>
<gene>
    <name evidence="2" type="ORF">SPIL2461_LOCUS15894</name>
</gene>